<sequence length="106" mass="11989">MNGEEFVKLCYKEKETILNEYFSESSSTAVAKKLKNLMRDGVGKDDLYKLIDSVMTDTYYTLLLGLDGAASLGGKQISYKIYDEKGTLLNKCGEIEGHAFTYFMER</sequence>
<dbReference type="AlphaFoldDB" id="A0A6G5QJI4"/>
<gene>
    <name evidence="1" type="ORF">CRECT_0150</name>
</gene>
<dbReference type="RefSeq" id="WP_002943326.1">
    <property type="nucleotide sequence ID" value="NZ_CP012543.1"/>
</dbReference>
<proteinExistence type="predicted"/>
<reference evidence="1 2" key="1">
    <citation type="submission" date="2016-07" db="EMBL/GenBank/DDBJ databases">
        <title>Comparative genomics of the Campylobacter concisus group.</title>
        <authorList>
            <person name="Miller W.G."/>
            <person name="Yee E."/>
            <person name="Chapman M.H."/>
            <person name="Huynh S."/>
            <person name="Bono J.L."/>
            <person name="On S.L.W."/>
            <person name="StLeger J."/>
            <person name="Foster G."/>
            <person name="Parker C.T."/>
        </authorList>
    </citation>
    <scope>NUCLEOTIDE SEQUENCE [LARGE SCALE GENOMIC DNA]</scope>
    <source>
        <strain evidence="1 2">ATCC 33238</strain>
    </source>
</reference>
<protein>
    <submittedName>
        <fullName evidence="1">Uncharacterized protein</fullName>
    </submittedName>
</protein>
<accession>A0A6G5QJI4</accession>
<evidence type="ECO:0000313" key="2">
    <source>
        <dbReference type="Proteomes" id="UP000502377"/>
    </source>
</evidence>
<dbReference type="KEGG" id="crx:CRECT_0150"/>
<name>A0A6G5QJI4_CAMRE</name>
<dbReference type="Proteomes" id="UP000502377">
    <property type="component" value="Chromosome"/>
</dbReference>
<dbReference type="EMBL" id="CP012543">
    <property type="protein sequence ID" value="QCD45858.1"/>
    <property type="molecule type" value="Genomic_DNA"/>
</dbReference>
<organism evidence="1 2">
    <name type="scientific">Campylobacter rectus</name>
    <name type="common">Wolinella recta</name>
    <dbReference type="NCBI Taxonomy" id="203"/>
    <lineage>
        <taxon>Bacteria</taxon>
        <taxon>Pseudomonadati</taxon>
        <taxon>Campylobacterota</taxon>
        <taxon>Epsilonproteobacteria</taxon>
        <taxon>Campylobacterales</taxon>
        <taxon>Campylobacteraceae</taxon>
        <taxon>Campylobacter</taxon>
    </lineage>
</organism>
<evidence type="ECO:0000313" key="1">
    <source>
        <dbReference type="EMBL" id="QCD45858.1"/>
    </source>
</evidence>